<dbReference type="AlphaFoldDB" id="A0AA52EC90"/>
<evidence type="ECO:0000313" key="2">
    <source>
        <dbReference type="Proteomes" id="UP001268683"/>
    </source>
</evidence>
<protein>
    <submittedName>
        <fullName evidence="1">Uncharacterized protein</fullName>
    </submittedName>
</protein>
<evidence type="ECO:0000313" key="1">
    <source>
        <dbReference type="EMBL" id="WND02055.1"/>
    </source>
</evidence>
<organism evidence="1 2">
    <name type="scientific">Temperatibacter marinus</name>
    <dbReference type="NCBI Taxonomy" id="1456591"/>
    <lineage>
        <taxon>Bacteria</taxon>
        <taxon>Pseudomonadati</taxon>
        <taxon>Pseudomonadota</taxon>
        <taxon>Alphaproteobacteria</taxon>
        <taxon>Kordiimonadales</taxon>
        <taxon>Temperatibacteraceae</taxon>
        <taxon>Temperatibacter</taxon>
    </lineage>
</organism>
<sequence>MAHHAVGETSLKVGEDIFTLRLTLGGMQDLEDFGDCSLFTFWDKTFEGNSLRVGNFLTILAVMLGEKAGSKEAELQAFNAFHQADLSLLIEKVATCFNQTLNPREGPGKPKMR</sequence>
<name>A0AA52EC90_9PROT</name>
<keyword evidence="2" id="KW-1185">Reference proteome</keyword>
<dbReference type="RefSeq" id="WP_310797890.1">
    <property type="nucleotide sequence ID" value="NZ_CP123872.1"/>
</dbReference>
<accession>A0AA52EC90</accession>
<dbReference type="Proteomes" id="UP001268683">
    <property type="component" value="Chromosome"/>
</dbReference>
<dbReference type="KEGG" id="tmk:QGN29_10900"/>
<gene>
    <name evidence="1" type="ORF">QGN29_10900</name>
</gene>
<dbReference type="EMBL" id="CP123872">
    <property type="protein sequence ID" value="WND02055.1"/>
    <property type="molecule type" value="Genomic_DNA"/>
</dbReference>
<reference evidence="1" key="1">
    <citation type="submission" date="2023-04" db="EMBL/GenBank/DDBJ databases">
        <title>Complete genome sequence of Temperatibacter marinus.</title>
        <authorList>
            <person name="Rong J.-C."/>
            <person name="Yi M.-L."/>
            <person name="Zhao Q."/>
        </authorList>
    </citation>
    <scope>NUCLEOTIDE SEQUENCE</scope>
    <source>
        <strain evidence="1">NBRC 110045</strain>
    </source>
</reference>
<proteinExistence type="predicted"/>